<evidence type="ECO:0000313" key="3">
    <source>
        <dbReference type="Proteomes" id="UP000202511"/>
    </source>
</evidence>
<dbReference type="KEGG" id="vg:23462117"/>
<name>A0A0B5J665_9VIRU</name>
<dbReference type="Proteomes" id="UP000202511">
    <property type="component" value="Segment"/>
</dbReference>
<sequence>MVCRATFGVRAFVAGRVHVPKGFFALVPTFRSRGWAPVEDRFCRHWVPSIAVSDCVCTDFVSRESKHCALPNQKEMSANRTKKRETGCGPFVLPHTGPMPTAVAKELRQKEK</sequence>
<proteinExistence type="predicted"/>
<evidence type="ECO:0000256" key="1">
    <source>
        <dbReference type="SAM" id="MobiDB-lite"/>
    </source>
</evidence>
<evidence type="ECO:0000313" key="2">
    <source>
        <dbReference type="EMBL" id="AJF97200.1"/>
    </source>
</evidence>
<dbReference type="EMBL" id="KP136319">
    <property type="protein sequence ID" value="AJF97200.1"/>
    <property type="molecule type" value="Genomic_DNA"/>
</dbReference>
<dbReference type="RefSeq" id="YP_009119435.1">
    <property type="nucleotide sequence ID" value="NC_026440.1"/>
</dbReference>
<reference evidence="2 3" key="1">
    <citation type="journal article" date="2015" name="Parasitol. Res.">
        <title>Viruses in close associations with free-living amoebae.</title>
        <authorList>
            <person name="Scheid P."/>
        </authorList>
    </citation>
    <scope>NUCLEOTIDE SEQUENCE [LARGE SCALE GENOMIC DNA]</scope>
    <source>
        <strain evidence="2">KlaHel</strain>
    </source>
</reference>
<accession>A0A0B5J665</accession>
<protein>
    <submittedName>
        <fullName evidence="2">Uncharacterized protein</fullName>
    </submittedName>
</protein>
<dbReference type="GeneID" id="23462117"/>
<organism evidence="2 3">
    <name type="scientific">Pandoravirus inopinatum</name>
    <dbReference type="NCBI Taxonomy" id="1605721"/>
    <lineage>
        <taxon>Viruses</taxon>
        <taxon>Pandoravirus</taxon>
    </lineage>
</organism>
<feature type="region of interest" description="Disordered" evidence="1">
    <location>
        <begin position="74"/>
        <end position="112"/>
    </location>
</feature>